<accession>A0A9D3YK25</accession>
<reference evidence="1" key="2">
    <citation type="submission" date="2020-11" db="EMBL/GenBank/DDBJ databases">
        <authorList>
            <person name="McCartney M.A."/>
            <person name="Auch B."/>
            <person name="Kono T."/>
            <person name="Mallez S."/>
            <person name="Becker A."/>
            <person name="Gohl D.M."/>
            <person name="Silverstein K.A.T."/>
            <person name="Koren S."/>
            <person name="Bechman K.B."/>
            <person name="Herman A."/>
            <person name="Abrahante J.E."/>
            <person name="Garbe J."/>
        </authorList>
    </citation>
    <scope>NUCLEOTIDE SEQUENCE</scope>
    <source>
        <strain evidence="1">Duluth1</strain>
        <tissue evidence="1">Whole animal</tissue>
    </source>
</reference>
<sequence length="71" mass="7338">MYVMKGCRAWLISRAWTSLSRSALVAFILSLISSIAGASSGSALVAARRGLVVVEERASGGGVPWDLVSAA</sequence>
<keyword evidence="2" id="KW-1185">Reference proteome</keyword>
<protein>
    <submittedName>
        <fullName evidence="1">Uncharacterized protein</fullName>
    </submittedName>
</protein>
<dbReference type="Proteomes" id="UP000828390">
    <property type="component" value="Unassembled WGS sequence"/>
</dbReference>
<proteinExistence type="predicted"/>
<name>A0A9D3YK25_DREPO</name>
<organism evidence="1 2">
    <name type="scientific">Dreissena polymorpha</name>
    <name type="common">Zebra mussel</name>
    <name type="synonym">Mytilus polymorpha</name>
    <dbReference type="NCBI Taxonomy" id="45954"/>
    <lineage>
        <taxon>Eukaryota</taxon>
        <taxon>Metazoa</taxon>
        <taxon>Spiralia</taxon>
        <taxon>Lophotrochozoa</taxon>
        <taxon>Mollusca</taxon>
        <taxon>Bivalvia</taxon>
        <taxon>Autobranchia</taxon>
        <taxon>Heteroconchia</taxon>
        <taxon>Euheterodonta</taxon>
        <taxon>Imparidentia</taxon>
        <taxon>Neoheterodontei</taxon>
        <taxon>Myida</taxon>
        <taxon>Dreissenoidea</taxon>
        <taxon>Dreissenidae</taxon>
        <taxon>Dreissena</taxon>
    </lineage>
</organism>
<dbReference type="EMBL" id="JAIWYP010000015">
    <property type="protein sequence ID" value="KAH3702202.1"/>
    <property type="molecule type" value="Genomic_DNA"/>
</dbReference>
<gene>
    <name evidence="1" type="ORF">DPMN_077209</name>
</gene>
<dbReference type="AlphaFoldDB" id="A0A9D3YK25"/>
<evidence type="ECO:0000313" key="1">
    <source>
        <dbReference type="EMBL" id="KAH3702202.1"/>
    </source>
</evidence>
<reference evidence="1" key="1">
    <citation type="journal article" date="2019" name="bioRxiv">
        <title>The Genome of the Zebra Mussel, Dreissena polymorpha: A Resource for Invasive Species Research.</title>
        <authorList>
            <person name="McCartney M.A."/>
            <person name="Auch B."/>
            <person name="Kono T."/>
            <person name="Mallez S."/>
            <person name="Zhang Y."/>
            <person name="Obille A."/>
            <person name="Becker A."/>
            <person name="Abrahante J.E."/>
            <person name="Garbe J."/>
            <person name="Badalamenti J.P."/>
            <person name="Herman A."/>
            <person name="Mangelson H."/>
            <person name="Liachko I."/>
            <person name="Sullivan S."/>
            <person name="Sone E.D."/>
            <person name="Koren S."/>
            <person name="Silverstein K.A.T."/>
            <person name="Beckman K.B."/>
            <person name="Gohl D.M."/>
        </authorList>
    </citation>
    <scope>NUCLEOTIDE SEQUENCE</scope>
    <source>
        <strain evidence="1">Duluth1</strain>
        <tissue evidence="1">Whole animal</tissue>
    </source>
</reference>
<evidence type="ECO:0000313" key="2">
    <source>
        <dbReference type="Proteomes" id="UP000828390"/>
    </source>
</evidence>
<comment type="caution">
    <text evidence="1">The sequence shown here is derived from an EMBL/GenBank/DDBJ whole genome shotgun (WGS) entry which is preliminary data.</text>
</comment>